<reference evidence="1 2" key="1">
    <citation type="submission" date="2024-07" db="EMBL/GenBank/DDBJ databases">
        <authorList>
            <person name="Lee S."/>
            <person name="Kang M."/>
        </authorList>
    </citation>
    <scope>NUCLEOTIDE SEQUENCE [LARGE SCALE GENOMIC DNA]</scope>
    <source>
        <strain evidence="1 2">DS6</strain>
    </source>
</reference>
<dbReference type="EMBL" id="JBFPJR010000037">
    <property type="protein sequence ID" value="MEX0429272.1"/>
    <property type="molecule type" value="Genomic_DNA"/>
</dbReference>
<protein>
    <recommendedName>
        <fullName evidence="3">Secreted protein</fullName>
    </recommendedName>
</protein>
<gene>
    <name evidence="1" type="ORF">AB3X52_16740</name>
</gene>
<accession>A0ABV3T3Q2</accession>
<sequence length="159" mass="16849">MFAAQRKAGVYSAVAVLGLSGGLLGPLGGLLGGSSDSSSSSARPTAAQWKKMGSTSSKWKRVLRKGCHNYAYTYTVKPPGSAGTEWSLETFLTGPRGGRLGSDVILGGADPKHGKKTWRICKSNTVPGTFTIKAKLTYNANPDQYSGWLNASHFRLVKP</sequence>
<organism evidence="1 2">
    <name type="scientific">Nocardioides eburneus</name>
    <dbReference type="NCBI Taxonomy" id="3231482"/>
    <lineage>
        <taxon>Bacteria</taxon>
        <taxon>Bacillati</taxon>
        <taxon>Actinomycetota</taxon>
        <taxon>Actinomycetes</taxon>
        <taxon>Propionibacteriales</taxon>
        <taxon>Nocardioidaceae</taxon>
        <taxon>Nocardioides</taxon>
    </lineage>
</organism>
<evidence type="ECO:0000313" key="1">
    <source>
        <dbReference type="EMBL" id="MEX0429272.1"/>
    </source>
</evidence>
<dbReference type="Proteomes" id="UP001556631">
    <property type="component" value="Unassembled WGS sequence"/>
</dbReference>
<comment type="caution">
    <text evidence="1">The sequence shown here is derived from an EMBL/GenBank/DDBJ whole genome shotgun (WGS) entry which is preliminary data.</text>
</comment>
<dbReference type="RefSeq" id="WP_367995235.1">
    <property type="nucleotide sequence ID" value="NZ_JBFPJR010000037.1"/>
</dbReference>
<keyword evidence="2" id="KW-1185">Reference proteome</keyword>
<proteinExistence type="predicted"/>
<name>A0ABV3T3Q2_9ACTN</name>
<evidence type="ECO:0000313" key="2">
    <source>
        <dbReference type="Proteomes" id="UP001556631"/>
    </source>
</evidence>
<evidence type="ECO:0008006" key="3">
    <source>
        <dbReference type="Google" id="ProtNLM"/>
    </source>
</evidence>